<proteinExistence type="inferred from homology"/>
<name>A0A6M8HW18_9PROT</name>
<accession>A0A6M8HW18</accession>
<evidence type="ECO:0000256" key="3">
    <source>
        <dbReference type="ARBA" id="ARBA00024247"/>
    </source>
</evidence>
<dbReference type="SUPFAM" id="SSF54285">
    <property type="entry name" value="MoaD/ThiS"/>
    <property type="match status" value="1"/>
</dbReference>
<evidence type="ECO:0000313" key="4">
    <source>
        <dbReference type="EMBL" id="QKE92558.1"/>
    </source>
</evidence>
<dbReference type="InterPro" id="IPR012675">
    <property type="entry name" value="Beta-grasp_dom_sf"/>
</dbReference>
<dbReference type="GO" id="GO:1990133">
    <property type="term" value="C:molybdopterin adenylyltransferase complex"/>
    <property type="evidence" value="ECO:0007669"/>
    <property type="project" value="TreeGrafter"/>
</dbReference>
<dbReference type="InterPro" id="IPR016155">
    <property type="entry name" value="Mopterin_synth/thiamin_S_b"/>
</dbReference>
<evidence type="ECO:0000313" key="5">
    <source>
        <dbReference type="Proteomes" id="UP000500767"/>
    </source>
</evidence>
<dbReference type="Pfam" id="PF02597">
    <property type="entry name" value="ThiS"/>
    <property type="match status" value="1"/>
</dbReference>
<dbReference type="AlphaFoldDB" id="A0A6M8HW18"/>
<keyword evidence="5" id="KW-1185">Reference proteome</keyword>
<dbReference type="Gene3D" id="3.10.20.30">
    <property type="match status" value="1"/>
</dbReference>
<dbReference type="GO" id="GO:0006777">
    <property type="term" value="P:Mo-molybdopterin cofactor biosynthetic process"/>
    <property type="evidence" value="ECO:0007669"/>
    <property type="project" value="InterPro"/>
</dbReference>
<sequence>MQLLYFAWVRDRVGKSAETAILPTEVRDVRGVLAWLQSRDPVFATMAGEGRTIRVAINQEFAGPDDPVGAGDEIALFPPVTGG</sequence>
<dbReference type="PANTHER" id="PTHR33359">
    <property type="entry name" value="MOLYBDOPTERIN SYNTHASE SULFUR CARRIER SUBUNIT"/>
    <property type="match status" value="1"/>
</dbReference>
<dbReference type="NCBIfam" id="TIGR01682">
    <property type="entry name" value="moaD"/>
    <property type="match status" value="1"/>
</dbReference>
<dbReference type="EMBL" id="CP053708">
    <property type="protein sequence ID" value="QKE92558.1"/>
    <property type="molecule type" value="Genomic_DNA"/>
</dbReference>
<comment type="similarity">
    <text evidence="2">Belongs to the MoaD family.</text>
</comment>
<gene>
    <name evidence="4" type="primary">moaD</name>
    <name evidence="4" type="ORF">HN018_09605</name>
</gene>
<dbReference type="KEGG" id="lck:HN018_09605"/>
<dbReference type="PANTHER" id="PTHR33359:SF1">
    <property type="entry name" value="MOLYBDOPTERIN SYNTHASE SULFUR CARRIER SUBUNIT"/>
    <property type="match status" value="1"/>
</dbReference>
<protein>
    <recommendedName>
        <fullName evidence="3">Molybdopterin synthase sulfur carrier subunit</fullName>
    </recommendedName>
</protein>
<dbReference type="Proteomes" id="UP000500767">
    <property type="component" value="Chromosome"/>
</dbReference>
<evidence type="ECO:0000256" key="2">
    <source>
        <dbReference type="ARBA" id="ARBA00024200"/>
    </source>
</evidence>
<reference evidence="4 5" key="1">
    <citation type="journal article" date="2014" name="World J. Microbiol. Biotechnol.">
        <title>Biodiversity and physiological characteristics of Antarctic and Arctic lichens-associated bacteria.</title>
        <authorList>
            <person name="Lee Y.M."/>
            <person name="Kim E.H."/>
            <person name="Lee H.K."/>
            <person name="Hong S.G."/>
        </authorList>
    </citation>
    <scope>NUCLEOTIDE SEQUENCE [LARGE SCALE GENOMIC DNA]</scope>
    <source>
        <strain evidence="4 5">PAMC 26569</strain>
    </source>
</reference>
<evidence type="ECO:0000256" key="1">
    <source>
        <dbReference type="ARBA" id="ARBA00022741"/>
    </source>
</evidence>
<dbReference type="InterPro" id="IPR003749">
    <property type="entry name" value="ThiS/MoaD-like"/>
</dbReference>
<dbReference type="InterPro" id="IPR044672">
    <property type="entry name" value="MOCS2A"/>
</dbReference>
<dbReference type="GO" id="GO:0000166">
    <property type="term" value="F:nucleotide binding"/>
    <property type="evidence" value="ECO:0007669"/>
    <property type="project" value="UniProtKB-KW"/>
</dbReference>
<dbReference type="CDD" id="cd00754">
    <property type="entry name" value="Ubl_MoaD"/>
    <property type="match status" value="1"/>
</dbReference>
<keyword evidence="1" id="KW-0547">Nucleotide-binding</keyword>
<organism evidence="4 5">
    <name type="scientific">Lichenicola cladoniae</name>
    <dbReference type="NCBI Taxonomy" id="1484109"/>
    <lineage>
        <taxon>Bacteria</taxon>
        <taxon>Pseudomonadati</taxon>
        <taxon>Pseudomonadota</taxon>
        <taxon>Alphaproteobacteria</taxon>
        <taxon>Acetobacterales</taxon>
        <taxon>Acetobacteraceae</taxon>
        <taxon>Lichenicola</taxon>
    </lineage>
</organism>